<dbReference type="Proteomes" id="UP000613974">
    <property type="component" value="Unassembled WGS sequence"/>
</dbReference>
<comment type="caution">
    <text evidence="2">The sequence shown here is derived from an EMBL/GenBank/DDBJ whole genome shotgun (WGS) entry which is preliminary data.</text>
</comment>
<protein>
    <submittedName>
        <fullName evidence="2">Uncharacterized protein</fullName>
    </submittedName>
</protein>
<feature type="region of interest" description="Disordered" evidence="1">
    <location>
        <begin position="47"/>
        <end position="67"/>
    </location>
</feature>
<organism evidence="2 3">
    <name type="scientific">Streptomyces nojiriensis</name>
    <dbReference type="NCBI Taxonomy" id="66374"/>
    <lineage>
        <taxon>Bacteria</taxon>
        <taxon>Bacillati</taxon>
        <taxon>Actinomycetota</taxon>
        <taxon>Actinomycetes</taxon>
        <taxon>Kitasatosporales</taxon>
        <taxon>Streptomycetaceae</taxon>
        <taxon>Streptomyces</taxon>
    </lineage>
</organism>
<keyword evidence="3" id="KW-1185">Reference proteome</keyword>
<accession>A0ABQ3SYR8</accession>
<gene>
    <name evidence="2" type="ORF">Snoj_71960</name>
</gene>
<evidence type="ECO:0000313" key="3">
    <source>
        <dbReference type="Proteomes" id="UP000613974"/>
    </source>
</evidence>
<evidence type="ECO:0000256" key="1">
    <source>
        <dbReference type="SAM" id="MobiDB-lite"/>
    </source>
</evidence>
<name>A0ABQ3SYR8_9ACTN</name>
<sequence length="67" mass="7386">MSTPAVVDFRVAGEEVIDLERTVAPVDAQHKEQLGAVNGVCLIEGQSNGRERRGTPETVSWRMEESF</sequence>
<dbReference type="EMBL" id="BNEC01000005">
    <property type="protein sequence ID" value="GHI73278.1"/>
    <property type="molecule type" value="Genomic_DNA"/>
</dbReference>
<evidence type="ECO:0000313" key="2">
    <source>
        <dbReference type="EMBL" id="GHI73278.1"/>
    </source>
</evidence>
<proteinExistence type="predicted"/>
<reference evidence="3" key="1">
    <citation type="submission" date="2023-07" db="EMBL/GenBank/DDBJ databases">
        <title>Whole genome shotgun sequence of Streptomyces nojiriensis NBRC 13794.</title>
        <authorList>
            <person name="Komaki H."/>
            <person name="Tamura T."/>
        </authorList>
    </citation>
    <scope>NUCLEOTIDE SEQUENCE [LARGE SCALE GENOMIC DNA]</scope>
    <source>
        <strain evidence="3">NBRC 13794</strain>
    </source>
</reference>